<evidence type="ECO:0000313" key="1">
    <source>
        <dbReference type="EMBL" id="TWU08276.1"/>
    </source>
</evidence>
<evidence type="ECO:0000313" key="2">
    <source>
        <dbReference type="Proteomes" id="UP000320176"/>
    </source>
</evidence>
<organism evidence="1 2">
    <name type="scientific">Stieleria varia</name>
    <dbReference type="NCBI Taxonomy" id="2528005"/>
    <lineage>
        <taxon>Bacteria</taxon>
        <taxon>Pseudomonadati</taxon>
        <taxon>Planctomycetota</taxon>
        <taxon>Planctomycetia</taxon>
        <taxon>Pirellulales</taxon>
        <taxon>Pirellulaceae</taxon>
        <taxon>Stieleria</taxon>
    </lineage>
</organism>
<dbReference type="RefSeq" id="WP_146518350.1">
    <property type="nucleotide sequence ID" value="NZ_CP151726.1"/>
</dbReference>
<sequence>MRIVLLASISLLFAVNGCKRQGVVSPHAEIVAHPVSPAFELAGTWETLPDPNLPTESKTRMSVRKLRDGVYAIDIESHGKISIECRTTPLVKSDDCVIADIVASSANEPPLRLIGVVKRQGESLSVWWIESTNLAKLLHEDSYSAVIEHGLLYSKVYADAEDLLKCIQKHSRELVGDPAYSLRRRIN</sequence>
<name>A0A5C6BAI3_9BACT</name>
<dbReference type="AlphaFoldDB" id="A0A5C6BAI3"/>
<comment type="caution">
    <text evidence="1">The sequence shown here is derived from an EMBL/GenBank/DDBJ whole genome shotgun (WGS) entry which is preliminary data.</text>
</comment>
<protein>
    <submittedName>
        <fullName evidence="1">Uncharacterized protein</fullName>
    </submittedName>
</protein>
<dbReference type="OrthoDB" id="279155at2"/>
<gene>
    <name evidence="1" type="ORF">Pla52n_08580</name>
</gene>
<accession>A0A5C6BAI3</accession>
<dbReference type="Proteomes" id="UP000320176">
    <property type="component" value="Unassembled WGS sequence"/>
</dbReference>
<proteinExistence type="predicted"/>
<reference evidence="1 2" key="1">
    <citation type="submission" date="2019-02" db="EMBL/GenBank/DDBJ databases">
        <title>Deep-cultivation of Planctomycetes and their phenomic and genomic characterization uncovers novel biology.</title>
        <authorList>
            <person name="Wiegand S."/>
            <person name="Jogler M."/>
            <person name="Boedeker C."/>
            <person name="Pinto D."/>
            <person name="Vollmers J."/>
            <person name="Rivas-Marin E."/>
            <person name="Kohn T."/>
            <person name="Peeters S.H."/>
            <person name="Heuer A."/>
            <person name="Rast P."/>
            <person name="Oberbeckmann S."/>
            <person name="Bunk B."/>
            <person name="Jeske O."/>
            <person name="Meyerdierks A."/>
            <person name="Storesund J.E."/>
            <person name="Kallscheuer N."/>
            <person name="Luecker S."/>
            <person name="Lage O.M."/>
            <person name="Pohl T."/>
            <person name="Merkel B.J."/>
            <person name="Hornburger P."/>
            <person name="Mueller R.-W."/>
            <person name="Bruemmer F."/>
            <person name="Labrenz M."/>
            <person name="Spormann A.M."/>
            <person name="Op Den Camp H."/>
            <person name="Overmann J."/>
            <person name="Amann R."/>
            <person name="Jetten M.S.M."/>
            <person name="Mascher T."/>
            <person name="Medema M.H."/>
            <person name="Devos D.P."/>
            <person name="Kaster A.-K."/>
            <person name="Ovreas L."/>
            <person name="Rohde M."/>
            <person name="Galperin M.Y."/>
            <person name="Jogler C."/>
        </authorList>
    </citation>
    <scope>NUCLEOTIDE SEQUENCE [LARGE SCALE GENOMIC DNA]</scope>
    <source>
        <strain evidence="1 2">Pla52n</strain>
    </source>
</reference>
<keyword evidence="2" id="KW-1185">Reference proteome</keyword>
<dbReference type="EMBL" id="SJPN01000001">
    <property type="protein sequence ID" value="TWU08276.1"/>
    <property type="molecule type" value="Genomic_DNA"/>
</dbReference>